<dbReference type="InterPro" id="IPR001460">
    <property type="entry name" value="PCN-bd_Tpept"/>
</dbReference>
<dbReference type="Gene3D" id="3.30.1390.30">
    <property type="entry name" value="Penicillin-binding protein 2a, domain 3"/>
    <property type="match status" value="1"/>
</dbReference>
<keyword evidence="10" id="KW-0573">Peptidoglycan synthesis</keyword>
<dbReference type="GO" id="GO:0008360">
    <property type="term" value="P:regulation of cell shape"/>
    <property type="evidence" value="ECO:0007669"/>
    <property type="project" value="UniProtKB-KW"/>
</dbReference>
<evidence type="ECO:0000256" key="3">
    <source>
        <dbReference type="ARBA" id="ARBA00022475"/>
    </source>
</evidence>
<keyword evidence="8" id="KW-0378">Hydrolase</keyword>
<dbReference type="Pfam" id="PF00905">
    <property type="entry name" value="Transpeptidase"/>
    <property type="match status" value="1"/>
</dbReference>
<dbReference type="AlphaFoldDB" id="A0A494TE17"/>
<keyword evidence="17" id="KW-1185">Reference proteome</keyword>
<dbReference type="SUPFAM" id="SSF56519">
    <property type="entry name" value="Penicillin binding protein dimerisation domain"/>
    <property type="match status" value="1"/>
</dbReference>
<evidence type="ECO:0000259" key="14">
    <source>
        <dbReference type="Pfam" id="PF00905"/>
    </source>
</evidence>
<proteinExistence type="predicted"/>
<dbReference type="SUPFAM" id="SSF56601">
    <property type="entry name" value="beta-lactamase/transpeptidase-like"/>
    <property type="match status" value="1"/>
</dbReference>
<feature type="domain" description="Penicillin-binding protein dimerisation" evidence="15">
    <location>
        <begin position="68"/>
        <end position="239"/>
    </location>
</feature>
<dbReference type="GO" id="GO:0071555">
    <property type="term" value="P:cell wall organization"/>
    <property type="evidence" value="ECO:0007669"/>
    <property type="project" value="UniProtKB-KW"/>
</dbReference>
<sequence>MKFDWILGKRSVSEAQAQFSFTRRSFFLGGAQLGVGVLLAGRMTYLSVFENERYSLLAESNRVNLSLIPPRRGWIVDRAGKPLALNRTVFRVDIIPDRLVDQDKTLDTLTNLLGLSSDDRDRIERDIEKSSGFQPVQVAEHLDWEKFAALSIRAPDLPGVVPAQGFARYYPEGAAVGHLLGYVGAASAEAYKKTRDPLYLTPGYKIGKDGIEKILEPRLRGSPGARRSEVTARGKLVRDLATRPDIPGETLHLTIDAGLQAYAARRLGENSGAVTVIDTLTGGILAMASMPAYDPNSFSDGIGRAEYAALTSDDHLPLVNKALQGLYPPGSTSKPSTSLALLEAGIDPNTSINCTGSYRVGNAIFHCSKRRGHGPISLQRAIIQSCDIYFYHFGKMAGIMPLATMFRKLGLGAEYPLPVPSQRYGTIPDPEWLLRRYKRQWSTFDTVNTSIGQGYVLVSPMQLAVMTARIASGNAVVPHLMGRNNPGASLGINPEHLAFVQKAMGNVVNGGGTGHVAQLPVPGVQMGGKTGTAQVRRITMSERATGVLSNSALPWKFRDHSLFVGFAPVISPRYAVSVIIEHGGFGAAVAAPVARDTMTYLFDPVKAMATLVEQEKTWGGDIATRMAKKEAGYALPVAPLSTATDNDEDTA</sequence>
<dbReference type="InterPro" id="IPR017790">
    <property type="entry name" value="Penicillin-binding_protein_2"/>
</dbReference>
<keyword evidence="9" id="KW-0133">Cell shape</keyword>
<accession>A0A494TE17</accession>
<dbReference type="OrthoDB" id="9766847at2"/>
<name>A0A494TE17_SPHPE</name>
<evidence type="ECO:0000256" key="11">
    <source>
        <dbReference type="ARBA" id="ARBA00022989"/>
    </source>
</evidence>
<evidence type="ECO:0000256" key="7">
    <source>
        <dbReference type="ARBA" id="ARBA00022692"/>
    </source>
</evidence>
<gene>
    <name evidence="16" type="primary">mrdA</name>
    <name evidence="16" type="ORF">D3Y57_19725</name>
</gene>
<evidence type="ECO:0000256" key="13">
    <source>
        <dbReference type="ARBA" id="ARBA00023316"/>
    </source>
</evidence>
<evidence type="ECO:0000256" key="8">
    <source>
        <dbReference type="ARBA" id="ARBA00022801"/>
    </source>
</evidence>
<dbReference type="RefSeq" id="WP_121155433.1">
    <property type="nucleotide sequence ID" value="NZ_CP032829.1"/>
</dbReference>
<dbReference type="GO" id="GO:0005886">
    <property type="term" value="C:plasma membrane"/>
    <property type="evidence" value="ECO:0007669"/>
    <property type="project" value="UniProtKB-SubCell"/>
</dbReference>
<evidence type="ECO:0000256" key="5">
    <source>
        <dbReference type="ARBA" id="ARBA00022645"/>
    </source>
</evidence>
<dbReference type="KEGG" id="spha:D3Y57_19725"/>
<dbReference type="Pfam" id="PF03717">
    <property type="entry name" value="PBP_dimer"/>
    <property type="match status" value="1"/>
</dbReference>
<dbReference type="GO" id="GO:0071972">
    <property type="term" value="F:peptidoglycan L,D-transpeptidase activity"/>
    <property type="evidence" value="ECO:0007669"/>
    <property type="project" value="TreeGrafter"/>
</dbReference>
<dbReference type="GO" id="GO:0006508">
    <property type="term" value="P:proteolysis"/>
    <property type="evidence" value="ECO:0007669"/>
    <property type="project" value="UniProtKB-KW"/>
</dbReference>
<keyword evidence="13" id="KW-0961">Cell wall biogenesis/degradation</keyword>
<dbReference type="PANTHER" id="PTHR30627">
    <property type="entry name" value="PEPTIDOGLYCAN D,D-TRANSPEPTIDASE"/>
    <property type="match status" value="1"/>
</dbReference>
<keyword evidence="6" id="KW-0645">Protease</keyword>
<keyword evidence="12" id="KW-0472">Membrane</keyword>
<evidence type="ECO:0000313" key="17">
    <source>
        <dbReference type="Proteomes" id="UP000276254"/>
    </source>
</evidence>
<evidence type="ECO:0000256" key="2">
    <source>
        <dbReference type="ARBA" id="ARBA00004236"/>
    </source>
</evidence>
<dbReference type="PANTHER" id="PTHR30627:SF2">
    <property type="entry name" value="PEPTIDOGLYCAN D,D-TRANSPEPTIDASE MRDA"/>
    <property type="match status" value="1"/>
</dbReference>
<keyword evidence="11" id="KW-1133">Transmembrane helix</keyword>
<dbReference type="InterPro" id="IPR005311">
    <property type="entry name" value="PBP_dimer"/>
</dbReference>
<dbReference type="InterPro" id="IPR012338">
    <property type="entry name" value="Beta-lactam/transpept-like"/>
</dbReference>
<evidence type="ECO:0000313" key="16">
    <source>
        <dbReference type="EMBL" id="AYJ87747.1"/>
    </source>
</evidence>
<dbReference type="Gene3D" id="3.90.1310.10">
    <property type="entry name" value="Penicillin-binding protein 2a (Domain 2)"/>
    <property type="match status" value="1"/>
</dbReference>
<dbReference type="InterPro" id="IPR050515">
    <property type="entry name" value="Beta-lactam/transpept"/>
</dbReference>
<dbReference type="InterPro" id="IPR036138">
    <property type="entry name" value="PBP_dimer_sf"/>
</dbReference>
<keyword evidence="7" id="KW-0812">Transmembrane</keyword>
<evidence type="ECO:0000256" key="9">
    <source>
        <dbReference type="ARBA" id="ARBA00022960"/>
    </source>
</evidence>
<organism evidence="16 17">
    <name type="scientific">Sphingomonas paeninsulae</name>
    <dbReference type="NCBI Taxonomy" id="2319844"/>
    <lineage>
        <taxon>Bacteria</taxon>
        <taxon>Pseudomonadati</taxon>
        <taxon>Pseudomonadota</taxon>
        <taxon>Alphaproteobacteria</taxon>
        <taxon>Sphingomonadales</taxon>
        <taxon>Sphingomonadaceae</taxon>
        <taxon>Sphingomonas</taxon>
    </lineage>
</organism>
<evidence type="ECO:0000256" key="6">
    <source>
        <dbReference type="ARBA" id="ARBA00022670"/>
    </source>
</evidence>
<evidence type="ECO:0000256" key="1">
    <source>
        <dbReference type="ARBA" id="ARBA00004167"/>
    </source>
</evidence>
<keyword evidence="4" id="KW-0997">Cell inner membrane</keyword>
<protein>
    <submittedName>
        <fullName evidence="16">Penicillin-binding protein 2</fullName>
    </submittedName>
</protein>
<dbReference type="Gene3D" id="3.40.710.10">
    <property type="entry name" value="DD-peptidase/beta-lactamase superfamily"/>
    <property type="match status" value="1"/>
</dbReference>
<keyword evidence="3" id="KW-1003">Cell membrane</keyword>
<keyword evidence="5" id="KW-0121">Carboxypeptidase</keyword>
<dbReference type="EMBL" id="CP032829">
    <property type="protein sequence ID" value="AYJ87747.1"/>
    <property type="molecule type" value="Genomic_DNA"/>
</dbReference>
<evidence type="ECO:0000256" key="10">
    <source>
        <dbReference type="ARBA" id="ARBA00022984"/>
    </source>
</evidence>
<dbReference type="GO" id="GO:0009252">
    <property type="term" value="P:peptidoglycan biosynthetic process"/>
    <property type="evidence" value="ECO:0007669"/>
    <property type="project" value="UniProtKB-KW"/>
</dbReference>
<reference evidence="16 17" key="1">
    <citation type="submission" date="2018-09" db="EMBL/GenBank/DDBJ databases">
        <title>Sphingomonas peninsula sp. nov., isolated from fildes peninsula, Antarctic soil.</title>
        <authorList>
            <person name="Yingchao G."/>
        </authorList>
    </citation>
    <scope>NUCLEOTIDE SEQUENCE [LARGE SCALE GENOMIC DNA]</scope>
    <source>
        <strain evidence="16 17">YZ-8</strain>
    </source>
</reference>
<feature type="domain" description="Penicillin-binding protein transpeptidase" evidence="14">
    <location>
        <begin position="272"/>
        <end position="598"/>
    </location>
</feature>
<evidence type="ECO:0000256" key="12">
    <source>
        <dbReference type="ARBA" id="ARBA00023136"/>
    </source>
</evidence>
<dbReference type="GO" id="GO:0009002">
    <property type="term" value="F:serine-type D-Ala-D-Ala carboxypeptidase activity"/>
    <property type="evidence" value="ECO:0007669"/>
    <property type="project" value="InterPro"/>
</dbReference>
<dbReference type="GO" id="GO:0008658">
    <property type="term" value="F:penicillin binding"/>
    <property type="evidence" value="ECO:0007669"/>
    <property type="project" value="InterPro"/>
</dbReference>
<evidence type="ECO:0000256" key="4">
    <source>
        <dbReference type="ARBA" id="ARBA00022519"/>
    </source>
</evidence>
<evidence type="ECO:0000259" key="15">
    <source>
        <dbReference type="Pfam" id="PF03717"/>
    </source>
</evidence>
<dbReference type="NCBIfam" id="TIGR03423">
    <property type="entry name" value="pbp2_mrdA"/>
    <property type="match status" value="1"/>
</dbReference>
<comment type="subcellular location">
    <subcellularLocation>
        <location evidence="2">Cell membrane</location>
    </subcellularLocation>
    <subcellularLocation>
        <location evidence="1">Membrane</location>
        <topology evidence="1">Single-pass membrane protein</topology>
    </subcellularLocation>
</comment>
<dbReference type="Proteomes" id="UP000276254">
    <property type="component" value="Chromosome"/>
</dbReference>